<evidence type="ECO:0000313" key="1">
    <source>
        <dbReference type="EMBL" id="CAI0627795.1"/>
    </source>
</evidence>
<sequence length="30" mass="3375">MRDLFGGLRRGRTMQNNAGVQAHVPCGLYR</sequence>
<protein>
    <submittedName>
        <fullName evidence="1">Uncharacterized protein</fullName>
    </submittedName>
</protein>
<proteinExistence type="predicted"/>
<organism evidence="1 2">
    <name type="scientific">Linum tenue</name>
    <dbReference type="NCBI Taxonomy" id="586396"/>
    <lineage>
        <taxon>Eukaryota</taxon>
        <taxon>Viridiplantae</taxon>
        <taxon>Streptophyta</taxon>
        <taxon>Embryophyta</taxon>
        <taxon>Tracheophyta</taxon>
        <taxon>Spermatophyta</taxon>
        <taxon>Magnoliopsida</taxon>
        <taxon>eudicotyledons</taxon>
        <taxon>Gunneridae</taxon>
        <taxon>Pentapetalae</taxon>
        <taxon>rosids</taxon>
        <taxon>fabids</taxon>
        <taxon>Malpighiales</taxon>
        <taxon>Linaceae</taxon>
        <taxon>Linum</taxon>
    </lineage>
</organism>
<dbReference type="AlphaFoldDB" id="A0AAV0S4K2"/>
<reference evidence="1" key="1">
    <citation type="submission" date="2022-08" db="EMBL/GenBank/DDBJ databases">
        <authorList>
            <person name="Gutierrez-Valencia J."/>
        </authorList>
    </citation>
    <scope>NUCLEOTIDE SEQUENCE</scope>
</reference>
<accession>A0AAV0S4K2</accession>
<comment type="caution">
    <text evidence="1">The sequence shown here is derived from an EMBL/GenBank/DDBJ whole genome shotgun (WGS) entry which is preliminary data.</text>
</comment>
<name>A0AAV0S4K2_9ROSI</name>
<gene>
    <name evidence="1" type="ORF">LITE_LOCUS51398</name>
</gene>
<dbReference type="EMBL" id="CAMGYJ010000011">
    <property type="protein sequence ID" value="CAI0627795.1"/>
    <property type="molecule type" value="Genomic_DNA"/>
</dbReference>
<keyword evidence="2" id="KW-1185">Reference proteome</keyword>
<evidence type="ECO:0000313" key="2">
    <source>
        <dbReference type="Proteomes" id="UP001154282"/>
    </source>
</evidence>
<dbReference type="Proteomes" id="UP001154282">
    <property type="component" value="Unassembled WGS sequence"/>
</dbReference>